<dbReference type="EMBL" id="CP079105">
    <property type="protein sequence ID" value="QXQ12535.1"/>
    <property type="molecule type" value="Genomic_DNA"/>
</dbReference>
<accession>A0ABX8S3Y6</accession>
<dbReference type="Proteomes" id="UP000887023">
    <property type="component" value="Chromosome"/>
</dbReference>
<keyword evidence="2" id="KW-1185">Reference proteome</keyword>
<name>A0ABX8S3Y6_9ACTN</name>
<organism evidence="1 2">
    <name type="scientific">Skermania pinensis</name>
    <dbReference type="NCBI Taxonomy" id="39122"/>
    <lineage>
        <taxon>Bacteria</taxon>
        <taxon>Bacillati</taxon>
        <taxon>Actinomycetota</taxon>
        <taxon>Actinomycetes</taxon>
        <taxon>Mycobacteriales</taxon>
        <taxon>Gordoniaceae</taxon>
        <taxon>Skermania</taxon>
    </lineage>
</organism>
<dbReference type="RefSeq" id="WP_066470635.1">
    <property type="nucleotide sequence ID" value="NZ_CBCRUZ010000025.1"/>
</dbReference>
<gene>
    <name evidence="1" type="ORF">KV203_11170</name>
</gene>
<evidence type="ECO:0000313" key="2">
    <source>
        <dbReference type="Proteomes" id="UP000887023"/>
    </source>
</evidence>
<reference evidence="1" key="1">
    <citation type="submission" date="2021-07" db="EMBL/GenBank/DDBJ databases">
        <title>Candidatus Kaistella beijingensis sp. nov. isolated from a municipal wastewater treatment plant is involved in sludge foaming.</title>
        <authorList>
            <person name="Song Y."/>
            <person name="Liu S.-J."/>
        </authorList>
    </citation>
    <scope>NUCLEOTIDE SEQUENCE</scope>
    <source>
        <strain evidence="1">DSM 43998</strain>
    </source>
</reference>
<protein>
    <submittedName>
        <fullName evidence="1">Uncharacterized protein</fullName>
    </submittedName>
</protein>
<sequence length="337" mass="36346">MTAEQIAQRLLDAQVEFVLAELDGTRFAEVVARDVDDVVAVGASMRTRDVVRPDDVVETVLRLLDQVGGSDIARDVVLACADAIYAHSAAEEYRLGDLVDRAAADALVTQVLSMRRLHDRALDRLTESPLVAELATLFVSKIVGDFVQQGRERAEKIPGVGSMFAIGQSAASRVLKASDRLVGDVAGKGAQYALRRTNDAIRDVLADPSTRPAVMQVWDLHADEPISGLRDYMSADELDGLLGAVREVGLTSRNKPYVREAVVECVDVFFARYGDLSLAELLPALGIGNDDIAAEILRFGPAILDAARASGALATLVRDRLEPFYTAESTLALLTVE</sequence>
<proteinExistence type="predicted"/>
<evidence type="ECO:0000313" key="1">
    <source>
        <dbReference type="EMBL" id="QXQ12535.1"/>
    </source>
</evidence>